<gene>
    <name evidence="4" type="ORF">LQ567_23080</name>
</gene>
<dbReference type="Pfam" id="PF16344">
    <property type="entry name" value="FecR_C"/>
    <property type="match status" value="1"/>
</dbReference>
<keyword evidence="5" id="KW-1185">Reference proteome</keyword>
<feature type="domain" description="FecR protein" evidence="2">
    <location>
        <begin position="179"/>
        <end position="274"/>
    </location>
</feature>
<dbReference type="InterPro" id="IPR012373">
    <property type="entry name" value="Ferrdict_sens_TM"/>
</dbReference>
<dbReference type="InterPro" id="IPR006860">
    <property type="entry name" value="FecR"/>
</dbReference>
<protein>
    <submittedName>
        <fullName evidence="4">FecR domain-containing protein</fullName>
    </submittedName>
</protein>
<evidence type="ECO:0000256" key="1">
    <source>
        <dbReference type="SAM" id="Phobius"/>
    </source>
</evidence>
<dbReference type="InterPro" id="IPR032508">
    <property type="entry name" value="FecR_C"/>
</dbReference>
<dbReference type="EMBL" id="JAJNEC010000007">
    <property type="protein sequence ID" value="MCD2425687.1"/>
    <property type="molecule type" value="Genomic_DNA"/>
</dbReference>
<feature type="domain" description="Protein FecR C-terminal" evidence="3">
    <location>
        <begin position="316"/>
        <end position="384"/>
    </location>
</feature>
<sequence length="386" mass="42635">MEKERLIYLIGQYTNDAATAAERTELQHFLDSGTDQELFTEVVTALMIAHQDEAFDNSPYAGLSAKVLQIDKGGIYPLRRRRWHWIAAAAAVLTLAVLGGVFYQMQKTDWQKPVAQTVIKNDVHPGRNGAVLTLSDGRQVLLDSAGNGFIAMQSGAEVEYRDGQILYNKGAAAVAVTNTMTTDRGRKYQLTLADGTRVWLNAASSIRFPTAFTGADRSVSITGEAYFEVTKDAAKPFHVKVNNMEVEVLGTHFNINAYGDEPVIKTTLLEGSVKVTKGAGSQLLKPGQQAQLNQNDQLKLITDVDTGYEMAWKNNEFSFKYTDLKTVMRQLARWYDLDIAYADGAPVEKRFSGTLPMDAMASQVLNVLEKSGVHFRLEGKKLTVLP</sequence>
<keyword evidence="1" id="KW-1133">Transmembrane helix</keyword>
<evidence type="ECO:0000313" key="5">
    <source>
        <dbReference type="Proteomes" id="UP001199816"/>
    </source>
</evidence>
<dbReference type="Gene3D" id="2.60.120.1440">
    <property type="match status" value="1"/>
</dbReference>
<dbReference type="PIRSF" id="PIRSF018266">
    <property type="entry name" value="FecR"/>
    <property type="match status" value="1"/>
</dbReference>
<evidence type="ECO:0000259" key="2">
    <source>
        <dbReference type="Pfam" id="PF04773"/>
    </source>
</evidence>
<feature type="transmembrane region" description="Helical" evidence="1">
    <location>
        <begin position="83"/>
        <end position="103"/>
    </location>
</feature>
<dbReference type="Gene3D" id="3.55.50.30">
    <property type="match status" value="1"/>
</dbReference>
<dbReference type="Pfam" id="PF04773">
    <property type="entry name" value="FecR"/>
    <property type="match status" value="1"/>
</dbReference>
<evidence type="ECO:0000259" key="3">
    <source>
        <dbReference type="Pfam" id="PF16344"/>
    </source>
</evidence>
<dbReference type="PANTHER" id="PTHR30273">
    <property type="entry name" value="PERIPLASMIC SIGNAL SENSOR AND SIGMA FACTOR ACTIVATOR FECR-RELATED"/>
    <property type="match status" value="1"/>
</dbReference>
<reference evidence="4 5" key="1">
    <citation type="submission" date="2021-11" db="EMBL/GenBank/DDBJ databases">
        <title>Genomic of Niabella pedocola.</title>
        <authorList>
            <person name="Wu T."/>
        </authorList>
    </citation>
    <scope>NUCLEOTIDE SEQUENCE [LARGE SCALE GENOMIC DNA]</scope>
    <source>
        <strain evidence="4 5">JCM 31011</strain>
    </source>
</reference>
<dbReference type="Proteomes" id="UP001199816">
    <property type="component" value="Unassembled WGS sequence"/>
</dbReference>
<dbReference type="RefSeq" id="WP_231008240.1">
    <property type="nucleotide sequence ID" value="NZ_JAJNEC010000007.1"/>
</dbReference>
<keyword evidence="1" id="KW-0812">Transmembrane</keyword>
<proteinExistence type="predicted"/>
<dbReference type="PANTHER" id="PTHR30273:SF2">
    <property type="entry name" value="PROTEIN FECR"/>
    <property type="match status" value="1"/>
</dbReference>
<evidence type="ECO:0000313" key="4">
    <source>
        <dbReference type="EMBL" id="MCD2425687.1"/>
    </source>
</evidence>
<comment type="caution">
    <text evidence="4">The sequence shown here is derived from an EMBL/GenBank/DDBJ whole genome shotgun (WGS) entry which is preliminary data.</text>
</comment>
<keyword evidence="1" id="KW-0472">Membrane</keyword>
<organism evidence="4 5">
    <name type="scientific">Niabella pedocola</name>
    <dbReference type="NCBI Taxonomy" id="1752077"/>
    <lineage>
        <taxon>Bacteria</taxon>
        <taxon>Pseudomonadati</taxon>
        <taxon>Bacteroidota</taxon>
        <taxon>Chitinophagia</taxon>
        <taxon>Chitinophagales</taxon>
        <taxon>Chitinophagaceae</taxon>
        <taxon>Niabella</taxon>
    </lineage>
</organism>
<accession>A0ABS8PZJ2</accession>
<name>A0ABS8PZJ2_9BACT</name>